<dbReference type="Proteomes" id="UP000448575">
    <property type="component" value="Unassembled WGS sequence"/>
</dbReference>
<feature type="signal peptide" evidence="1">
    <location>
        <begin position="1"/>
        <end position="24"/>
    </location>
</feature>
<dbReference type="RefSeq" id="WP_161027755.1">
    <property type="nucleotide sequence ID" value="NZ_WWCJ01000021.1"/>
</dbReference>
<keyword evidence="1" id="KW-0732">Signal</keyword>
<proteinExistence type="predicted"/>
<sequence length="234" mass="25544">MRARVRIAAAAAAALLLAAPASRAQGLVGLGLDYPYTAAPLINFSHMSAMHNNAMLNAANSARKHERDIANVAPAVKRNAQELAKVFPASSQASMVQVFVQSMDVYETIEAKMGSPRKDLEMALAAFIVGNYMVFTNREVSDDEFKAVAEQLRQAGGTSRLREKERPETLRNLYEKSAMVGAFMALAYKSQQQKAQPEQVAANLRNSARENLKIVLGTDPARLRIDGRGVKLLQ</sequence>
<dbReference type="AlphaFoldDB" id="A0A6N9HMR1"/>
<feature type="chain" id="PRO_5027046207" evidence="1">
    <location>
        <begin position="25"/>
        <end position="234"/>
    </location>
</feature>
<reference evidence="2 3" key="1">
    <citation type="submission" date="2019-12" db="EMBL/GenBank/DDBJ databases">
        <title>Novel species isolated from a subtropical stream in China.</title>
        <authorList>
            <person name="Lu H."/>
        </authorList>
    </citation>
    <scope>NUCLEOTIDE SEQUENCE [LARGE SCALE GENOMIC DNA]</scope>
    <source>
        <strain evidence="2 3">DS3</strain>
    </source>
</reference>
<comment type="caution">
    <text evidence="2">The sequence shown here is derived from an EMBL/GenBank/DDBJ whole genome shotgun (WGS) entry which is preliminary data.</text>
</comment>
<keyword evidence="3" id="KW-1185">Reference proteome</keyword>
<organism evidence="2 3">
    <name type="scientific">Pseudoduganella guangdongensis</name>
    <dbReference type="NCBI Taxonomy" id="2692179"/>
    <lineage>
        <taxon>Bacteria</taxon>
        <taxon>Pseudomonadati</taxon>
        <taxon>Pseudomonadota</taxon>
        <taxon>Betaproteobacteria</taxon>
        <taxon>Burkholderiales</taxon>
        <taxon>Oxalobacteraceae</taxon>
        <taxon>Telluria group</taxon>
        <taxon>Pseudoduganella</taxon>
    </lineage>
</organism>
<name>A0A6N9HMR1_9BURK</name>
<accession>A0A6N9HMR1</accession>
<protein>
    <submittedName>
        <fullName evidence="2">Uncharacterized protein</fullName>
    </submittedName>
</protein>
<dbReference type="EMBL" id="WWCJ01000021">
    <property type="protein sequence ID" value="MYN04800.1"/>
    <property type="molecule type" value="Genomic_DNA"/>
</dbReference>
<evidence type="ECO:0000313" key="3">
    <source>
        <dbReference type="Proteomes" id="UP000448575"/>
    </source>
</evidence>
<gene>
    <name evidence="2" type="ORF">GTP41_22145</name>
</gene>
<dbReference type="InterPro" id="IPR046505">
    <property type="entry name" value="DUF6683"/>
</dbReference>
<dbReference type="Pfam" id="PF20388">
    <property type="entry name" value="DUF6683"/>
    <property type="match status" value="1"/>
</dbReference>
<evidence type="ECO:0000313" key="2">
    <source>
        <dbReference type="EMBL" id="MYN04800.1"/>
    </source>
</evidence>
<evidence type="ECO:0000256" key="1">
    <source>
        <dbReference type="SAM" id="SignalP"/>
    </source>
</evidence>